<organism evidence="1 2">
    <name type="scientific">Hafnia alvei</name>
    <dbReference type="NCBI Taxonomy" id="569"/>
    <lineage>
        <taxon>Bacteria</taxon>
        <taxon>Pseudomonadati</taxon>
        <taxon>Pseudomonadota</taxon>
        <taxon>Gammaproteobacteria</taxon>
        <taxon>Enterobacterales</taxon>
        <taxon>Hafniaceae</taxon>
        <taxon>Hafnia</taxon>
    </lineage>
</organism>
<dbReference type="EMBL" id="FMIQ01000059">
    <property type="protein sequence ID" value="SCM53755.1"/>
    <property type="molecule type" value="Genomic_DNA"/>
</dbReference>
<protein>
    <submittedName>
        <fullName evidence="1">Uncharacterized protein</fullName>
    </submittedName>
</protein>
<evidence type="ECO:0000313" key="1">
    <source>
        <dbReference type="EMBL" id="SCM53755.1"/>
    </source>
</evidence>
<dbReference type="Proteomes" id="UP000094844">
    <property type="component" value="Unassembled WGS sequence"/>
</dbReference>
<dbReference type="AlphaFoldDB" id="A0A1C6Z3Y2"/>
<gene>
    <name evidence="1" type="ORF">BN1044_03250</name>
</gene>
<sequence length="55" mass="6296">MVLLLHGNTQALPLRLFSLRRFIKAGIVRHIDNTNGNTRVIHAVYDLCKQRGINQ</sequence>
<name>A0A1C6Z3Y2_HAFAL</name>
<evidence type="ECO:0000313" key="2">
    <source>
        <dbReference type="Proteomes" id="UP000094844"/>
    </source>
</evidence>
<reference evidence="1 2" key="1">
    <citation type="submission" date="2016-09" db="EMBL/GenBank/DDBJ databases">
        <authorList>
            <person name="Capua I."/>
            <person name="De Benedictis P."/>
            <person name="Joannis T."/>
            <person name="Lombin L.H."/>
            <person name="Cattoli G."/>
        </authorList>
    </citation>
    <scope>NUCLEOTIDE SEQUENCE [LARGE SCALE GENOMIC DNA]</scope>
    <source>
        <strain evidence="1 2">GB001</strain>
    </source>
</reference>
<accession>A0A1C6Z3Y2</accession>
<proteinExistence type="predicted"/>